<dbReference type="PROSITE" id="PS50297">
    <property type="entry name" value="ANK_REP_REGION"/>
    <property type="match status" value="2"/>
</dbReference>
<dbReference type="Pfam" id="PF00023">
    <property type="entry name" value="Ank"/>
    <property type="match status" value="1"/>
</dbReference>
<evidence type="ECO:0000256" key="1">
    <source>
        <dbReference type="ARBA" id="ARBA00004141"/>
    </source>
</evidence>
<dbReference type="InterPro" id="IPR002110">
    <property type="entry name" value="Ankyrin_rpt"/>
</dbReference>
<comment type="subcellular location">
    <subcellularLocation>
        <location evidence="1">Membrane</location>
        <topology evidence="1">Multi-pass membrane protein</topology>
    </subcellularLocation>
</comment>
<feature type="domain" description="PGG" evidence="9">
    <location>
        <begin position="207"/>
        <end position="312"/>
    </location>
</feature>
<feature type="transmembrane region" description="Helical" evidence="8">
    <location>
        <begin position="377"/>
        <end position="398"/>
    </location>
</feature>
<dbReference type="EMBL" id="CAXIPR030001449">
    <property type="protein sequence ID" value="CAM0148634.1"/>
    <property type="molecule type" value="Genomic_DNA"/>
</dbReference>
<dbReference type="SMART" id="SM00248">
    <property type="entry name" value="ANK"/>
    <property type="match status" value="4"/>
</dbReference>
<dbReference type="InterPro" id="IPR026961">
    <property type="entry name" value="PGG_dom"/>
</dbReference>
<keyword evidence="6 8" id="KW-0472">Membrane</keyword>
<dbReference type="Pfam" id="PF13962">
    <property type="entry name" value="PGG"/>
    <property type="match status" value="1"/>
</dbReference>
<dbReference type="PROSITE" id="PS50088">
    <property type="entry name" value="ANK_REPEAT"/>
    <property type="match status" value="2"/>
</dbReference>
<evidence type="ECO:0000256" key="4">
    <source>
        <dbReference type="ARBA" id="ARBA00022989"/>
    </source>
</evidence>
<evidence type="ECO:0000256" key="3">
    <source>
        <dbReference type="ARBA" id="ARBA00022737"/>
    </source>
</evidence>
<keyword evidence="5 7" id="KW-0040">ANK repeat</keyword>
<dbReference type="Pfam" id="PF12796">
    <property type="entry name" value="Ank_2"/>
    <property type="match status" value="1"/>
</dbReference>
<keyword evidence="3" id="KW-0677">Repeat</keyword>
<dbReference type="InterPro" id="IPR036770">
    <property type="entry name" value="Ankyrin_rpt-contain_sf"/>
</dbReference>
<accession>A0ABC9H1H6</accession>
<evidence type="ECO:0000256" key="5">
    <source>
        <dbReference type="ARBA" id="ARBA00023043"/>
    </source>
</evidence>
<organism evidence="10 11">
    <name type="scientific">Urochloa decumbens</name>
    <dbReference type="NCBI Taxonomy" id="240449"/>
    <lineage>
        <taxon>Eukaryota</taxon>
        <taxon>Viridiplantae</taxon>
        <taxon>Streptophyta</taxon>
        <taxon>Embryophyta</taxon>
        <taxon>Tracheophyta</taxon>
        <taxon>Spermatophyta</taxon>
        <taxon>Magnoliopsida</taxon>
        <taxon>Liliopsida</taxon>
        <taxon>Poales</taxon>
        <taxon>Poaceae</taxon>
        <taxon>PACMAD clade</taxon>
        <taxon>Panicoideae</taxon>
        <taxon>Panicodae</taxon>
        <taxon>Paniceae</taxon>
        <taxon>Melinidinae</taxon>
        <taxon>Urochloa</taxon>
    </lineage>
</organism>
<name>A0ABC9H1H6_9POAL</name>
<dbReference type="GO" id="GO:0016020">
    <property type="term" value="C:membrane"/>
    <property type="evidence" value="ECO:0007669"/>
    <property type="project" value="UniProtKB-SubCell"/>
</dbReference>
<protein>
    <recommendedName>
        <fullName evidence="9">PGG domain-containing protein</fullName>
    </recommendedName>
</protein>
<feature type="transmembrane region" description="Helical" evidence="8">
    <location>
        <begin position="288"/>
        <end position="312"/>
    </location>
</feature>
<feature type="transmembrane region" description="Helical" evidence="8">
    <location>
        <begin position="254"/>
        <end position="276"/>
    </location>
</feature>
<feature type="repeat" description="ANK" evidence="7">
    <location>
        <begin position="124"/>
        <end position="148"/>
    </location>
</feature>
<evidence type="ECO:0000259" key="9">
    <source>
        <dbReference type="Pfam" id="PF13962"/>
    </source>
</evidence>
<reference evidence="10" key="1">
    <citation type="submission" date="2024-10" db="EMBL/GenBank/DDBJ databases">
        <authorList>
            <person name="Ryan C."/>
        </authorList>
    </citation>
    <scope>NUCLEOTIDE SEQUENCE [LARGE SCALE GENOMIC DNA]</scope>
</reference>
<evidence type="ECO:0000256" key="6">
    <source>
        <dbReference type="ARBA" id="ARBA00023136"/>
    </source>
</evidence>
<comment type="caution">
    <text evidence="10">The sequence shown here is derived from an EMBL/GenBank/DDBJ whole genome shotgun (WGS) entry which is preliminary data.</text>
</comment>
<evidence type="ECO:0000256" key="2">
    <source>
        <dbReference type="ARBA" id="ARBA00022692"/>
    </source>
</evidence>
<dbReference type="Gene3D" id="1.25.40.20">
    <property type="entry name" value="Ankyrin repeat-containing domain"/>
    <property type="match status" value="2"/>
</dbReference>
<dbReference type="PANTHER" id="PTHR24186">
    <property type="entry name" value="PROTEIN PHOSPHATASE 1 REGULATORY SUBUNIT"/>
    <property type="match status" value="1"/>
</dbReference>
<dbReference type="SUPFAM" id="SSF48403">
    <property type="entry name" value="Ankyrin repeat"/>
    <property type="match status" value="1"/>
</dbReference>
<keyword evidence="4 8" id="KW-1133">Transmembrane helix</keyword>
<proteinExistence type="predicted"/>
<feature type="transmembrane region" description="Helical" evidence="8">
    <location>
        <begin position="332"/>
        <end position="356"/>
    </location>
</feature>
<dbReference type="AlphaFoldDB" id="A0ABC9H1H6"/>
<feature type="transmembrane region" description="Helical" evidence="8">
    <location>
        <begin position="171"/>
        <end position="189"/>
    </location>
</feature>
<keyword evidence="11" id="KW-1185">Reference proteome</keyword>
<gene>
    <name evidence="10" type="ORF">URODEC1_LOCUS121908</name>
</gene>
<keyword evidence="2 8" id="KW-0812">Transmembrane</keyword>
<feature type="repeat" description="ANK" evidence="7">
    <location>
        <begin position="54"/>
        <end position="76"/>
    </location>
</feature>
<evidence type="ECO:0000256" key="7">
    <source>
        <dbReference type="PROSITE-ProRule" id="PRU00023"/>
    </source>
</evidence>
<feature type="transmembrane region" description="Helical" evidence="8">
    <location>
        <begin position="216"/>
        <end position="234"/>
    </location>
</feature>
<dbReference type="Proteomes" id="UP001497457">
    <property type="component" value="Unassembled WGS sequence"/>
</dbReference>
<evidence type="ECO:0000256" key="8">
    <source>
        <dbReference type="SAM" id="Phobius"/>
    </source>
</evidence>
<evidence type="ECO:0000313" key="10">
    <source>
        <dbReference type="EMBL" id="CAM0148634.1"/>
    </source>
</evidence>
<dbReference type="PANTHER" id="PTHR24186:SF41">
    <property type="entry name" value="PGG DOMAIN-CONTAINING PROTEIN"/>
    <property type="match status" value="1"/>
</dbReference>
<sequence length="406" mass="44697">MTSLLLRWRPALATDLDINKSSPLHFASSDGDCSIIQEILTYAPPSAAYLQDTEGLSSLHAAALMGNVHAVRLLLQFYPASADIRDNHGRSFLHAAAMQGHRSIISHAIKNQMLEPLLNEQDMEGNTPLHLAVRAGEYKVVSKLLSSGNVHAHILNNAGHTPFDLVENATGFFSMASLVVSLFVSGAQFRPQRQDHMKKWNGQDIMKWREATSKNLAIVSTLVATVAFSAAFNVPGSYGSDGKANLNGNRMYNAFLLLDTIAVTTAVMATILLIYGRASRSHRSWITFIISMHFLWLSLLSMMLGFYTAIAAVMSDKKPMKTAVARLIYCGLYILMTLLAELAMPGSLLGVLRFVVGGCSRRQRLVKRHISRQYPFVVMYAINSFLFIFINTIAISAVDTTASLRT</sequence>
<evidence type="ECO:0000313" key="11">
    <source>
        <dbReference type="Proteomes" id="UP001497457"/>
    </source>
</evidence>